<name>A0A8J7GW32_9ACTN</name>
<comment type="caution">
    <text evidence="1">The sequence shown here is derived from an EMBL/GenBank/DDBJ whole genome shotgun (WGS) entry which is preliminary data.</text>
</comment>
<reference evidence="1" key="1">
    <citation type="submission" date="2020-11" db="EMBL/GenBank/DDBJ databases">
        <title>Sequencing the genomes of 1000 actinobacteria strains.</title>
        <authorList>
            <person name="Klenk H.-P."/>
        </authorList>
    </citation>
    <scope>NUCLEOTIDE SEQUENCE</scope>
    <source>
        <strain evidence="1">DSM 45356</strain>
    </source>
</reference>
<evidence type="ECO:0000313" key="2">
    <source>
        <dbReference type="Proteomes" id="UP000622552"/>
    </source>
</evidence>
<dbReference type="EMBL" id="JADOUF010000001">
    <property type="protein sequence ID" value="MBG6138601.1"/>
    <property type="molecule type" value="Genomic_DNA"/>
</dbReference>
<sequence>MPVDQMNAATISDTVNRLIGTGTRAVKLGHGSFLTLDLTGNTGDWHLWIYGAAWRIDSATEILAGSEDDRDTLETAVRAIEGRVLTAVSVSGPSLGLELVFDEVALRVFPIHSTDMNHWLLYTPPGPVLVAGPGTSWEWTE</sequence>
<dbReference type="RefSeq" id="WP_197005340.1">
    <property type="nucleotide sequence ID" value="NZ_BONS01000025.1"/>
</dbReference>
<proteinExistence type="predicted"/>
<dbReference type="AlphaFoldDB" id="A0A8J7GW32"/>
<evidence type="ECO:0000313" key="1">
    <source>
        <dbReference type="EMBL" id="MBG6138601.1"/>
    </source>
</evidence>
<dbReference type="Proteomes" id="UP000622552">
    <property type="component" value="Unassembled WGS sequence"/>
</dbReference>
<accession>A0A8J7GW32</accession>
<gene>
    <name evidence="1" type="ORF">IW245_004795</name>
</gene>
<keyword evidence="2" id="KW-1185">Reference proteome</keyword>
<organism evidence="1 2">
    <name type="scientific">Longispora fulva</name>
    <dbReference type="NCBI Taxonomy" id="619741"/>
    <lineage>
        <taxon>Bacteria</taxon>
        <taxon>Bacillati</taxon>
        <taxon>Actinomycetota</taxon>
        <taxon>Actinomycetes</taxon>
        <taxon>Micromonosporales</taxon>
        <taxon>Micromonosporaceae</taxon>
        <taxon>Longispora</taxon>
    </lineage>
</organism>
<protein>
    <submittedName>
        <fullName evidence="1">Uncharacterized protein</fullName>
    </submittedName>
</protein>